<dbReference type="InterPro" id="IPR029021">
    <property type="entry name" value="Prot-tyrosine_phosphatase-like"/>
</dbReference>
<dbReference type="Proteomes" id="UP001295423">
    <property type="component" value="Unassembled WGS sequence"/>
</dbReference>
<sequence>MIENFRQAVGLGNVFRSATTDVLGGTDVSQLEGSDKFVAEKMGLILDLRFKHEIDDPAAQKWLAEQGIQWIESADSYSAIEKRRTAIRISVLSMDYIDKHWSSPAEQQKAADVQPEEVTQLRIEKLNERGLFGLNQLILESGGVGICKTLMIITRRFEANADDVILIECVQGKDRTGMLVMLLQALTEFSDDVIIDDYIASDNMAIKALGERDYSGGLDHEIFSGATKEAMVSTLDYLRQKYGSISPGYFDHIGFNNIWRRRLRCCLKVTQASTDSRMYW</sequence>
<dbReference type="Gene3D" id="3.90.190.10">
    <property type="entry name" value="Protein tyrosine phosphatase superfamily"/>
    <property type="match status" value="1"/>
</dbReference>
<evidence type="ECO:0008006" key="3">
    <source>
        <dbReference type="Google" id="ProtNLM"/>
    </source>
</evidence>
<dbReference type="InterPro" id="IPR026893">
    <property type="entry name" value="Tyr/Ser_Pase_IphP-type"/>
</dbReference>
<evidence type="ECO:0000313" key="1">
    <source>
        <dbReference type="EMBL" id="CAJ1925934.1"/>
    </source>
</evidence>
<dbReference type="AlphaFoldDB" id="A0AAD2CLX2"/>
<gene>
    <name evidence="1" type="ORF">CYCCA115_LOCUS1178</name>
</gene>
<dbReference type="EMBL" id="CAKOGP040000002">
    <property type="protein sequence ID" value="CAJ1925934.1"/>
    <property type="molecule type" value="Genomic_DNA"/>
</dbReference>
<name>A0AAD2CLX2_9STRA</name>
<accession>A0AAD2CLX2</accession>
<protein>
    <recommendedName>
        <fullName evidence="3">Tyrosine specific protein phosphatases domain-containing protein</fullName>
    </recommendedName>
</protein>
<comment type="caution">
    <text evidence="1">The sequence shown here is derived from an EMBL/GenBank/DDBJ whole genome shotgun (WGS) entry which is preliminary data.</text>
</comment>
<evidence type="ECO:0000313" key="2">
    <source>
        <dbReference type="Proteomes" id="UP001295423"/>
    </source>
</evidence>
<dbReference type="GO" id="GO:0004721">
    <property type="term" value="F:phosphoprotein phosphatase activity"/>
    <property type="evidence" value="ECO:0007669"/>
    <property type="project" value="InterPro"/>
</dbReference>
<proteinExistence type="predicted"/>
<organism evidence="1 2">
    <name type="scientific">Cylindrotheca closterium</name>
    <dbReference type="NCBI Taxonomy" id="2856"/>
    <lineage>
        <taxon>Eukaryota</taxon>
        <taxon>Sar</taxon>
        <taxon>Stramenopiles</taxon>
        <taxon>Ochrophyta</taxon>
        <taxon>Bacillariophyta</taxon>
        <taxon>Bacillariophyceae</taxon>
        <taxon>Bacillariophycidae</taxon>
        <taxon>Bacillariales</taxon>
        <taxon>Bacillariaceae</taxon>
        <taxon>Cylindrotheca</taxon>
    </lineage>
</organism>
<dbReference type="SUPFAM" id="SSF52799">
    <property type="entry name" value="(Phosphotyrosine protein) phosphatases II"/>
    <property type="match status" value="1"/>
</dbReference>
<reference evidence="1" key="1">
    <citation type="submission" date="2023-08" db="EMBL/GenBank/DDBJ databases">
        <authorList>
            <person name="Audoor S."/>
            <person name="Bilcke G."/>
        </authorList>
    </citation>
    <scope>NUCLEOTIDE SEQUENCE</scope>
</reference>
<keyword evidence="2" id="KW-1185">Reference proteome</keyword>
<dbReference type="Pfam" id="PF13350">
    <property type="entry name" value="Y_phosphatase3"/>
    <property type="match status" value="1"/>
</dbReference>